<evidence type="ECO:0000313" key="2">
    <source>
        <dbReference type="EMBL" id="SDS50626.1"/>
    </source>
</evidence>
<dbReference type="AlphaFoldDB" id="A0A1H1SSB5"/>
<protein>
    <submittedName>
        <fullName evidence="2">NADPH2:quinone reductase</fullName>
    </submittedName>
</protein>
<evidence type="ECO:0000313" key="3">
    <source>
        <dbReference type="Proteomes" id="UP000198688"/>
    </source>
</evidence>
<dbReference type="InterPro" id="IPR036291">
    <property type="entry name" value="NAD(P)-bd_dom_sf"/>
</dbReference>
<sequence>MVRAVAIQRFGNPDGMALVEIAAPEPEAGQVVIAIEAIGVGGDFVELSGGVSSVDAVALGGPVPVAHFALQHAHFKTGDTVLVRGAAGSIGIAAVEIAARGGAGAVAVTTLSAQWGERLRALGATEVLDRSGKGDAAYDLIIDIVGGPDLPDFIDRLAPNGRLMDGIVLTP</sequence>
<evidence type="ECO:0000256" key="1">
    <source>
        <dbReference type="ARBA" id="ARBA00022857"/>
    </source>
</evidence>
<dbReference type="PANTHER" id="PTHR44154">
    <property type="entry name" value="QUINONE OXIDOREDUCTASE"/>
    <property type="match status" value="1"/>
</dbReference>
<dbReference type="SUPFAM" id="SSF51735">
    <property type="entry name" value="NAD(P)-binding Rossmann-fold domains"/>
    <property type="match status" value="1"/>
</dbReference>
<gene>
    <name evidence="2" type="ORF">SAMN04489716_0934</name>
</gene>
<accession>A0A1H1SSB5</accession>
<dbReference type="InterPro" id="IPR011032">
    <property type="entry name" value="GroES-like_sf"/>
</dbReference>
<keyword evidence="1" id="KW-0521">NADP</keyword>
<dbReference type="STRING" id="113562.SAMN04489716_0934"/>
<dbReference type="PANTHER" id="PTHR44154:SF1">
    <property type="entry name" value="QUINONE OXIDOREDUCTASE"/>
    <property type="match status" value="1"/>
</dbReference>
<reference evidence="2 3" key="1">
    <citation type="submission" date="2016-10" db="EMBL/GenBank/DDBJ databases">
        <authorList>
            <person name="de Groot N.N."/>
        </authorList>
    </citation>
    <scope>NUCLEOTIDE SEQUENCE [LARGE SCALE GENOMIC DNA]</scope>
    <source>
        <strain evidence="2 3">DSM 43941</strain>
    </source>
</reference>
<dbReference type="Gene3D" id="3.40.50.720">
    <property type="entry name" value="NAD(P)-binding Rossmann-like Domain"/>
    <property type="match status" value="1"/>
</dbReference>
<dbReference type="Proteomes" id="UP000198688">
    <property type="component" value="Chromosome I"/>
</dbReference>
<organism evidence="2 3">
    <name type="scientific">Actinoplanes derwentensis</name>
    <dbReference type="NCBI Taxonomy" id="113562"/>
    <lineage>
        <taxon>Bacteria</taxon>
        <taxon>Bacillati</taxon>
        <taxon>Actinomycetota</taxon>
        <taxon>Actinomycetes</taxon>
        <taxon>Micromonosporales</taxon>
        <taxon>Micromonosporaceae</taxon>
        <taxon>Actinoplanes</taxon>
    </lineage>
</organism>
<proteinExistence type="predicted"/>
<name>A0A1H1SSB5_9ACTN</name>
<dbReference type="SUPFAM" id="SSF50129">
    <property type="entry name" value="GroES-like"/>
    <property type="match status" value="1"/>
</dbReference>
<dbReference type="InterPro" id="IPR051603">
    <property type="entry name" value="Zinc-ADH_QOR/CCCR"/>
</dbReference>
<dbReference type="EMBL" id="LT629758">
    <property type="protein sequence ID" value="SDS50626.1"/>
    <property type="molecule type" value="Genomic_DNA"/>
</dbReference>
<dbReference type="Gene3D" id="3.90.180.10">
    <property type="entry name" value="Medium-chain alcohol dehydrogenases, catalytic domain"/>
    <property type="match status" value="2"/>
</dbReference>
<keyword evidence="3" id="KW-1185">Reference proteome</keyword>